<dbReference type="RefSeq" id="XP_009164822.1">
    <property type="nucleotide sequence ID" value="XM_009166558.1"/>
</dbReference>
<dbReference type="GeneID" id="20316532"/>
<dbReference type="KEGG" id="ovi:T265_02344"/>
<dbReference type="CTD" id="20316532"/>
<evidence type="ECO:0000313" key="3">
    <source>
        <dbReference type="Proteomes" id="UP000054324"/>
    </source>
</evidence>
<sequence>MSLHGTRSALHTPVNTTYIDPRKANAEDQENTGLVYGPHPHYANSLHRFAADQNIRSEFGHLMYDS</sequence>
<dbReference type="EMBL" id="KL596646">
    <property type="protein sequence ID" value="KER31436.1"/>
    <property type="molecule type" value="Genomic_DNA"/>
</dbReference>
<protein>
    <submittedName>
        <fullName evidence="2">Uncharacterized protein</fullName>
    </submittedName>
</protein>
<evidence type="ECO:0000313" key="2">
    <source>
        <dbReference type="EMBL" id="KER31436.1"/>
    </source>
</evidence>
<evidence type="ECO:0000256" key="1">
    <source>
        <dbReference type="SAM" id="MobiDB-lite"/>
    </source>
</evidence>
<accession>A0A074ZWC0</accession>
<name>A0A074ZWC0_OPIVI</name>
<feature type="region of interest" description="Disordered" evidence="1">
    <location>
        <begin position="1"/>
        <end position="34"/>
    </location>
</feature>
<dbReference type="AlphaFoldDB" id="A0A074ZWC0"/>
<dbReference type="Proteomes" id="UP000054324">
    <property type="component" value="Unassembled WGS sequence"/>
</dbReference>
<organism evidence="2 3">
    <name type="scientific">Opisthorchis viverrini</name>
    <name type="common">Southeast Asian liver fluke</name>
    <dbReference type="NCBI Taxonomy" id="6198"/>
    <lineage>
        <taxon>Eukaryota</taxon>
        <taxon>Metazoa</taxon>
        <taxon>Spiralia</taxon>
        <taxon>Lophotrochozoa</taxon>
        <taxon>Platyhelminthes</taxon>
        <taxon>Trematoda</taxon>
        <taxon>Digenea</taxon>
        <taxon>Opisthorchiida</taxon>
        <taxon>Opisthorchiata</taxon>
        <taxon>Opisthorchiidae</taxon>
        <taxon>Opisthorchis</taxon>
    </lineage>
</organism>
<proteinExistence type="predicted"/>
<reference evidence="2 3" key="1">
    <citation type="submission" date="2013-11" db="EMBL/GenBank/DDBJ databases">
        <title>Opisthorchis viverrini - life in the bile duct.</title>
        <authorList>
            <person name="Young N.D."/>
            <person name="Nagarajan N."/>
            <person name="Lin S.J."/>
            <person name="Korhonen P.K."/>
            <person name="Jex A.R."/>
            <person name="Hall R.S."/>
            <person name="Safavi-Hemami H."/>
            <person name="Kaewkong W."/>
            <person name="Bertrand D."/>
            <person name="Gao S."/>
            <person name="Seet Q."/>
            <person name="Wongkham S."/>
            <person name="Teh B.T."/>
            <person name="Wongkham C."/>
            <person name="Intapan P.M."/>
            <person name="Maleewong W."/>
            <person name="Yang X."/>
            <person name="Hu M."/>
            <person name="Wang Z."/>
            <person name="Hofmann A."/>
            <person name="Sternberg P.W."/>
            <person name="Tan P."/>
            <person name="Wang J."/>
            <person name="Gasser R.B."/>
        </authorList>
    </citation>
    <scope>NUCLEOTIDE SEQUENCE [LARGE SCALE GENOMIC DNA]</scope>
</reference>
<keyword evidence="3" id="KW-1185">Reference proteome</keyword>
<gene>
    <name evidence="2" type="ORF">T265_02344</name>
</gene>